<evidence type="ECO:0000313" key="1">
    <source>
        <dbReference type="EMBL" id="KAI4357017.1"/>
    </source>
</evidence>
<accession>A0ACB9QAD5</accession>
<organism evidence="1 2">
    <name type="scientific">Bauhinia variegata</name>
    <name type="common">Purple orchid tree</name>
    <name type="synonym">Phanera variegata</name>
    <dbReference type="NCBI Taxonomy" id="167791"/>
    <lineage>
        <taxon>Eukaryota</taxon>
        <taxon>Viridiplantae</taxon>
        <taxon>Streptophyta</taxon>
        <taxon>Embryophyta</taxon>
        <taxon>Tracheophyta</taxon>
        <taxon>Spermatophyta</taxon>
        <taxon>Magnoliopsida</taxon>
        <taxon>eudicotyledons</taxon>
        <taxon>Gunneridae</taxon>
        <taxon>Pentapetalae</taxon>
        <taxon>rosids</taxon>
        <taxon>fabids</taxon>
        <taxon>Fabales</taxon>
        <taxon>Fabaceae</taxon>
        <taxon>Cercidoideae</taxon>
        <taxon>Cercideae</taxon>
        <taxon>Bauhiniinae</taxon>
        <taxon>Bauhinia</taxon>
    </lineage>
</organism>
<dbReference type="Proteomes" id="UP000828941">
    <property type="component" value="Chromosome 1"/>
</dbReference>
<keyword evidence="2" id="KW-1185">Reference proteome</keyword>
<gene>
    <name evidence="1" type="ORF">L6164_000995</name>
</gene>
<evidence type="ECO:0000313" key="2">
    <source>
        <dbReference type="Proteomes" id="UP000828941"/>
    </source>
</evidence>
<reference evidence="1 2" key="1">
    <citation type="journal article" date="2022" name="DNA Res.">
        <title>Chromosomal-level genome assembly of the orchid tree Bauhinia variegata (Leguminosae; Cercidoideae) supports the allotetraploid origin hypothesis of Bauhinia.</title>
        <authorList>
            <person name="Zhong Y."/>
            <person name="Chen Y."/>
            <person name="Zheng D."/>
            <person name="Pang J."/>
            <person name="Liu Y."/>
            <person name="Luo S."/>
            <person name="Meng S."/>
            <person name="Qian L."/>
            <person name="Wei D."/>
            <person name="Dai S."/>
            <person name="Zhou R."/>
        </authorList>
    </citation>
    <scope>NUCLEOTIDE SEQUENCE [LARGE SCALE GENOMIC DNA]</scope>
    <source>
        <strain evidence="1">BV-YZ2020</strain>
    </source>
</reference>
<proteinExistence type="predicted"/>
<dbReference type="EMBL" id="CM039426">
    <property type="protein sequence ID" value="KAI4357017.1"/>
    <property type="molecule type" value="Genomic_DNA"/>
</dbReference>
<sequence>MSGYQQIKTPLLNKYHGEQSNTETCSTPEENSPIEQVALTVPVNDDPSLPTFTFRTWTLGTLACVLLSFLNQFFWFRREPMSITAISAQIAVVPLGHLMASSISKRVFFEGKKWEFTLNPGPFNVKEHVLITILASCGAANVYAIHIVTAVRVFYQKHMTFLVAFLVIITTQVLGFGWAGLFRRYLVDPAPMWWPQNLVQVSLFRTLHEKEDRPKGGITRNQFFLIAFICSFGYYVFPGYLFPMLTSLSWICWIFPTSIIAHQLGSGLRGLGIGAIGLDWSSISAYLGSPLASPWFATANVAVGYAIFMYFMTPIAYWLDIYKARRFPIFSDGLFLFNGQNYKISAIIDSNFHLDMEAYEREGPLYISTLFAMSYGIGFACLAATLVHVFLFHGREILQLSKYAFQEKKMDIHTKLMKKNYKQVPEWWFIFIIFFNITATVFICQYYNNELQLPWWGVLLACALAVLFTLPVGIIRATTNQAPGLNVITEYIIGYIYPGYPVANILFKVYGHVSMKQAIFFLQDFKLGHYMKIPPRAMFVAQVLGTIIAALVQLGTAWWLINTIPYICDRELLPASSPWTCPGDHVFYDASVIWGLIGPRRIFGDLGYYSAINWFFLAGAIGPLLVFLAHKAFPDKKWIKLITLPVILGAVADIPPATAVNYSSWILIGFASGFIAYRYYRAWWTRHNYVLSAALDAGLAFMGVLLYLFLEMEHVNLDWWGGSSEKCPLASCPTAQGIQVQGCPLLGVK</sequence>
<protein>
    <submittedName>
        <fullName evidence="1">Uncharacterized protein</fullName>
    </submittedName>
</protein>
<comment type="caution">
    <text evidence="1">The sequence shown here is derived from an EMBL/GenBank/DDBJ whole genome shotgun (WGS) entry which is preliminary data.</text>
</comment>
<name>A0ACB9QAD5_BAUVA</name>